<keyword evidence="1" id="KW-0812">Transmembrane</keyword>
<keyword evidence="1" id="KW-0472">Membrane</keyword>
<keyword evidence="3" id="KW-1185">Reference proteome</keyword>
<accession>A0A2T8FB06</accession>
<name>A0A2T8FB06_9ACTN</name>
<evidence type="ECO:0000313" key="2">
    <source>
        <dbReference type="EMBL" id="PVG82890.1"/>
    </source>
</evidence>
<sequence length="96" mass="9869">MSITARIGPAHLDPARATLRAWRAALGRTLRAAGSLLVLAAAAVASVAAVLFAGTAVARLDGAVVWLLISAATVVASALGHRWRSQDAGPEQYVVR</sequence>
<dbReference type="AlphaFoldDB" id="A0A2T8FB06"/>
<feature type="transmembrane region" description="Helical" evidence="1">
    <location>
        <begin position="36"/>
        <end position="57"/>
    </location>
</feature>
<dbReference type="Proteomes" id="UP000246018">
    <property type="component" value="Unassembled WGS sequence"/>
</dbReference>
<dbReference type="RefSeq" id="WP_116572321.1">
    <property type="nucleotide sequence ID" value="NZ_QDGZ01000004.1"/>
</dbReference>
<protein>
    <submittedName>
        <fullName evidence="2">Uncharacterized protein</fullName>
    </submittedName>
</protein>
<dbReference type="EMBL" id="QDGZ01000004">
    <property type="protein sequence ID" value="PVG82890.1"/>
    <property type="molecule type" value="Genomic_DNA"/>
</dbReference>
<evidence type="ECO:0000313" key="3">
    <source>
        <dbReference type="Proteomes" id="UP000246018"/>
    </source>
</evidence>
<comment type="caution">
    <text evidence="2">The sequence shown here is derived from an EMBL/GenBank/DDBJ whole genome shotgun (WGS) entry which is preliminary data.</text>
</comment>
<organism evidence="2 3">
    <name type="scientific">Nocardioides gansuensis</name>
    <dbReference type="NCBI Taxonomy" id="2138300"/>
    <lineage>
        <taxon>Bacteria</taxon>
        <taxon>Bacillati</taxon>
        <taxon>Actinomycetota</taxon>
        <taxon>Actinomycetes</taxon>
        <taxon>Propionibacteriales</taxon>
        <taxon>Nocardioidaceae</taxon>
        <taxon>Nocardioides</taxon>
    </lineage>
</organism>
<evidence type="ECO:0000256" key="1">
    <source>
        <dbReference type="SAM" id="Phobius"/>
    </source>
</evidence>
<feature type="transmembrane region" description="Helical" evidence="1">
    <location>
        <begin position="63"/>
        <end position="80"/>
    </location>
</feature>
<reference evidence="2 3" key="1">
    <citation type="submission" date="2018-04" db="EMBL/GenBank/DDBJ databases">
        <title>Genome of Nocardioides gansuensis WSJ-1.</title>
        <authorList>
            <person name="Wu S."/>
            <person name="Wang G."/>
        </authorList>
    </citation>
    <scope>NUCLEOTIDE SEQUENCE [LARGE SCALE GENOMIC DNA]</scope>
    <source>
        <strain evidence="2 3">WSJ-1</strain>
    </source>
</reference>
<proteinExistence type="predicted"/>
<gene>
    <name evidence="2" type="ORF">DDE18_11095</name>
</gene>
<keyword evidence="1" id="KW-1133">Transmembrane helix</keyword>